<evidence type="ECO:0000313" key="2">
    <source>
        <dbReference type="EMBL" id="GAH63029.1"/>
    </source>
</evidence>
<dbReference type="EMBL" id="BARU01031699">
    <property type="protein sequence ID" value="GAH63029.1"/>
    <property type="molecule type" value="Genomic_DNA"/>
</dbReference>
<dbReference type="InterPro" id="IPR042185">
    <property type="entry name" value="Serpin_sf_2"/>
</dbReference>
<dbReference type="SUPFAM" id="SSF56574">
    <property type="entry name" value="Serpins"/>
    <property type="match status" value="1"/>
</dbReference>
<accession>X1IAB5</accession>
<feature type="domain" description="Serpin" evidence="1">
    <location>
        <begin position="1"/>
        <end position="180"/>
    </location>
</feature>
<gene>
    <name evidence="2" type="ORF">S03H2_50100</name>
</gene>
<dbReference type="PANTHER" id="PTHR11461:SF211">
    <property type="entry name" value="GH10112P-RELATED"/>
    <property type="match status" value="1"/>
</dbReference>
<dbReference type="PROSITE" id="PS00284">
    <property type="entry name" value="SERPIN"/>
    <property type="match status" value="1"/>
</dbReference>
<sequence length="182" mass="20247">PMMKQTEHFGYTEGEGYQAVELPYDGRKLSMVILLPRKENFEQFEGSLDYQLVDSLIKALEYQRVSLTMPKFEFESEFRLKETLAAMGMPDAFVWPIADFSGMTGNRDLFIGDVIHKAFVSVDESGTEAAAATAVVMLPTAGPPEEPEEAVEVTVDRPFIFLIRDIETGAIVFVGRVVNPSA</sequence>
<dbReference type="InterPro" id="IPR023795">
    <property type="entry name" value="Serpin_CS"/>
</dbReference>
<dbReference type="SMART" id="SM00093">
    <property type="entry name" value="SERPIN"/>
    <property type="match status" value="1"/>
</dbReference>
<dbReference type="GO" id="GO:0005615">
    <property type="term" value="C:extracellular space"/>
    <property type="evidence" value="ECO:0007669"/>
    <property type="project" value="InterPro"/>
</dbReference>
<proteinExistence type="predicted"/>
<dbReference type="AlphaFoldDB" id="X1IAB5"/>
<name>X1IAB5_9ZZZZ</name>
<protein>
    <recommendedName>
        <fullName evidence="1">Serpin domain-containing protein</fullName>
    </recommendedName>
</protein>
<dbReference type="InterPro" id="IPR036186">
    <property type="entry name" value="Serpin_sf"/>
</dbReference>
<dbReference type="Gene3D" id="2.30.39.10">
    <property type="entry name" value="Alpha-1-antitrypsin, domain 1"/>
    <property type="match status" value="1"/>
</dbReference>
<dbReference type="Gene3D" id="2.10.310.10">
    <property type="entry name" value="Serpins superfamily"/>
    <property type="match status" value="1"/>
</dbReference>
<dbReference type="InterPro" id="IPR023796">
    <property type="entry name" value="Serpin_dom"/>
</dbReference>
<dbReference type="InterPro" id="IPR000215">
    <property type="entry name" value="Serpin_fam"/>
</dbReference>
<dbReference type="GO" id="GO:0004867">
    <property type="term" value="F:serine-type endopeptidase inhibitor activity"/>
    <property type="evidence" value="ECO:0007669"/>
    <property type="project" value="InterPro"/>
</dbReference>
<evidence type="ECO:0000259" key="1">
    <source>
        <dbReference type="SMART" id="SM00093"/>
    </source>
</evidence>
<organism evidence="2">
    <name type="scientific">marine sediment metagenome</name>
    <dbReference type="NCBI Taxonomy" id="412755"/>
    <lineage>
        <taxon>unclassified sequences</taxon>
        <taxon>metagenomes</taxon>
        <taxon>ecological metagenomes</taxon>
    </lineage>
</organism>
<dbReference type="PANTHER" id="PTHR11461">
    <property type="entry name" value="SERINE PROTEASE INHIBITOR, SERPIN"/>
    <property type="match status" value="1"/>
</dbReference>
<dbReference type="Gene3D" id="6.20.40.10">
    <property type="match status" value="1"/>
</dbReference>
<reference evidence="2" key="1">
    <citation type="journal article" date="2014" name="Front. Microbiol.">
        <title>High frequency of phylogenetically diverse reductive dehalogenase-homologous genes in deep subseafloor sedimentary metagenomes.</title>
        <authorList>
            <person name="Kawai M."/>
            <person name="Futagami T."/>
            <person name="Toyoda A."/>
            <person name="Takaki Y."/>
            <person name="Nishi S."/>
            <person name="Hori S."/>
            <person name="Arai W."/>
            <person name="Tsubouchi T."/>
            <person name="Morono Y."/>
            <person name="Uchiyama I."/>
            <person name="Ito T."/>
            <person name="Fujiyama A."/>
            <person name="Inagaki F."/>
            <person name="Takami H."/>
        </authorList>
    </citation>
    <scope>NUCLEOTIDE SEQUENCE</scope>
    <source>
        <strain evidence="2">Expedition CK06-06</strain>
    </source>
</reference>
<comment type="caution">
    <text evidence="2">The sequence shown here is derived from an EMBL/GenBank/DDBJ whole genome shotgun (WGS) entry which is preliminary data.</text>
</comment>
<feature type="non-terminal residue" evidence="2">
    <location>
        <position position="1"/>
    </location>
</feature>
<dbReference type="Pfam" id="PF00079">
    <property type="entry name" value="Serpin"/>
    <property type="match status" value="1"/>
</dbReference>